<sequence>MKWRQPAHHLDLSTSDQAMMEEVLELLAADSPNRDEATPASVSTTASITTDSKFGSSVFGHRRNSVTSHTFDEIDEVGDMQSSCDTRSSGEKGDFTGNTHVFDEEKIPTQTSVEQVQETDDLISRNSMHIPSMSSVRVSGVPRLPAQSMLPPPYHRSSWSLQLTNAQMFQLFGEDLESITSTISANVMARSPSSPYKKKSKVSPSSGKSKVSPTGERVHVMNSAEFDDLRRKLRMQTASRRYRKRKKEEARQEKAQVLELQAELTRLEDIKLQTQQYQQRSIESLKKELEMHEKEVTDLTEKVREAVKEEQEWIDAMNSSLRAHHRLTR</sequence>
<dbReference type="CDD" id="cd14686">
    <property type="entry name" value="bZIP"/>
    <property type="match status" value="1"/>
</dbReference>
<dbReference type="GeneID" id="36402087"/>
<feature type="region of interest" description="Disordered" evidence="2">
    <location>
        <begin position="188"/>
        <end position="217"/>
    </location>
</feature>
<dbReference type="EMBL" id="CCYD01003042">
    <property type="protein sequence ID" value="CEG49260.1"/>
    <property type="molecule type" value="Genomic_DNA"/>
</dbReference>
<feature type="compositionally biased region" description="Low complexity" evidence="2">
    <location>
        <begin position="202"/>
        <end position="213"/>
    </location>
</feature>
<feature type="region of interest" description="Disordered" evidence="2">
    <location>
        <begin position="80"/>
        <end position="99"/>
    </location>
</feature>
<evidence type="ECO:0000256" key="2">
    <source>
        <dbReference type="SAM" id="MobiDB-lite"/>
    </source>
</evidence>
<dbReference type="RefSeq" id="XP_024585629.1">
    <property type="nucleotide sequence ID" value="XM_024720429.1"/>
</dbReference>
<evidence type="ECO:0000313" key="4">
    <source>
        <dbReference type="Proteomes" id="UP000054928"/>
    </source>
</evidence>
<dbReference type="OMA" id="DWISAMN"/>
<accession>A0A0P1B443</accession>
<feature type="region of interest" description="Disordered" evidence="2">
    <location>
        <begin position="30"/>
        <end position="56"/>
    </location>
</feature>
<evidence type="ECO:0000313" key="3">
    <source>
        <dbReference type="EMBL" id="CEG49260.1"/>
    </source>
</evidence>
<feature type="coiled-coil region" evidence="1">
    <location>
        <begin position="243"/>
        <end position="309"/>
    </location>
</feature>
<dbReference type="Proteomes" id="UP000054928">
    <property type="component" value="Unassembled WGS sequence"/>
</dbReference>
<proteinExistence type="predicted"/>
<organism evidence="3 4">
    <name type="scientific">Plasmopara halstedii</name>
    <name type="common">Downy mildew of sunflower</name>
    <dbReference type="NCBI Taxonomy" id="4781"/>
    <lineage>
        <taxon>Eukaryota</taxon>
        <taxon>Sar</taxon>
        <taxon>Stramenopiles</taxon>
        <taxon>Oomycota</taxon>
        <taxon>Peronosporomycetes</taxon>
        <taxon>Peronosporales</taxon>
        <taxon>Peronosporaceae</taxon>
        <taxon>Plasmopara</taxon>
    </lineage>
</organism>
<name>A0A0P1B443_PLAHL</name>
<evidence type="ECO:0000256" key="1">
    <source>
        <dbReference type="SAM" id="Coils"/>
    </source>
</evidence>
<protein>
    <recommendedName>
        <fullName evidence="5">BZIP domain-containing protein</fullName>
    </recommendedName>
</protein>
<evidence type="ECO:0008006" key="5">
    <source>
        <dbReference type="Google" id="ProtNLM"/>
    </source>
</evidence>
<feature type="compositionally biased region" description="Polar residues" evidence="2">
    <location>
        <begin position="40"/>
        <end position="55"/>
    </location>
</feature>
<dbReference type="AlphaFoldDB" id="A0A0P1B443"/>
<dbReference type="OrthoDB" id="167433at2759"/>
<keyword evidence="1" id="KW-0175">Coiled coil</keyword>
<reference evidence="4" key="1">
    <citation type="submission" date="2014-09" db="EMBL/GenBank/DDBJ databases">
        <authorList>
            <person name="Sharma Rahul"/>
            <person name="Thines Marco"/>
        </authorList>
    </citation>
    <scope>NUCLEOTIDE SEQUENCE [LARGE SCALE GENOMIC DNA]</scope>
</reference>
<keyword evidence="4" id="KW-1185">Reference proteome</keyword>